<dbReference type="Pfam" id="PF13374">
    <property type="entry name" value="TPR_10"/>
    <property type="match status" value="1"/>
</dbReference>
<dbReference type="PROSITE" id="PS51292">
    <property type="entry name" value="ZF_RING_CH"/>
    <property type="match status" value="1"/>
</dbReference>
<dbReference type="Gene3D" id="6.10.140.2220">
    <property type="match status" value="1"/>
</dbReference>
<evidence type="ECO:0000259" key="7">
    <source>
        <dbReference type="PROSITE" id="PS51292"/>
    </source>
</evidence>
<evidence type="ECO:0008006" key="10">
    <source>
        <dbReference type="Google" id="ProtNLM"/>
    </source>
</evidence>
<feature type="domain" description="MYND-type" evidence="6">
    <location>
        <begin position="7"/>
        <end position="47"/>
    </location>
</feature>
<keyword evidence="3" id="KW-0862">Zinc</keyword>
<dbReference type="Pfam" id="PF01753">
    <property type="entry name" value="zf-MYND"/>
    <property type="match status" value="1"/>
</dbReference>
<evidence type="ECO:0000256" key="5">
    <source>
        <dbReference type="SAM" id="MobiDB-lite"/>
    </source>
</evidence>
<dbReference type="PROSITE" id="PS50865">
    <property type="entry name" value="ZF_MYND_2"/>
    <property type="match status" value="1"/>
</dbReference>
<dbReference type="GO" id="GO:0008270">
    <property type="term" value="F:zinc ion binding"/>
    <property type="evidence" value="ECO:0007669"/>
    <property type="project" value="UniProtKB-KW"/>
</dbReference>
<evidence type="ECO:0000256" key="3">
    <source>
        <dbReference type="ARBA" id="ARBA00022833"/>
    </source>
</evidence>
<feature type="compositionally biased region" description="Basic and acidic residues" evidence="5">
    <location>
        <begin position="485"/>
        <end position="494"/>
    </location>
</feature>
<organism evidence="8 9">
    <name type="scientific">Pelagomonas calceolata</name>
    <dbReference type="NCBI Taxonomy" id="35677"/>
    <lineage>
        <taxon>Eukaryota</taxon>
        <taxon>Sar</taxon>
        <taxon>Stramenopiles</taxon>
        <taxon>Ochrophyta</taxon>
        <taxon>Pelagophyceae</taxon>
        <taxon>Pelagomonadales</taxon>
        <taxon>Pelagomonadaceae</taxon>
        <taxon>Pelagomonas</taxon>
    </lineage>
</organism>
<evidence type="ECO:0000256" key="4">
    <source>
        <dbReference type="PROSITE-ProRule" id="PRU00134"/>
    </source>
</evidence>
<dbReference type="SUPFAM" id="SSF48452">
    <property type="entry name" value="TPR-like"/>
    <property type="match status" value="1"/>
</dbReference>
<dbReference type="EMBL" id="CAKKNE010000006">
    <property type="protein sequence ID" value="CAH0379645.1"/>
    <property type="molecule type" value="Genomic_DNA"/>
</dbReference>
<keyword evidence="1" id="KW-0479">Metal-binding</keyword>
<evidence type="ECO:0000256" key="2">
    <source>
        <dbReference type="ARBA" id="ARBA00022771"/>
    </source>
</evidence>
<dbReference type="InterPro" id="IPR011990">
    <property type="entry name" value="TPR-like_helical_dom_sf"/>
</dbReference>
<accession>A0A8J2T0D5</accession>
<evidence type="ECO:0000256" key="1">
    <source>
        <dbReference type="ARBA" id="ARBA00022723"/>
    </source>
</evidence>
<sequence length="528" mass="58196">MFALSTCARCAEPIPHNAPRCSRCRTRYCGAACQAQHWNAGGHKDLCKKIKKRGGAEKANADAKYKAAVTDAVEDCKEATKGQTCFICTEGAERRHTANEGLVTGYCACRGTAGFVHISCLVEQAKLAVADDMSREEQWEKWSRWNTCRLCHQPIRGKVKCAIGWACWKAYADGSYLDRASGTFKAELNTFQAFNALGDSLPHEEALTIYQTLLAATKIAALHDANYRAMILVAETNVAKVLEELGRHDESLEIRRGLLGRTKAYHGATSRDTFIDALNLGNSLFETKKYEEAKALLPEYVDSCCATYGPDHRLTLKLRFSLCRSRGVVWDGSFEEVCESDKDLADIDRRARRVLGEGDPFIQNIKAEQLKRKIYHDGMAKAGDKQRSDAEIEEMFTAAAAENGVDVAKAEAAAREREREAELQKRLVVVAPSPSGENRTIVASLDAINEKGVLAPELRKHIYTVAEATAKFGTNRPKMTKMIRDVVTGHDAAKPKPAAAPKPKPAPAPAPKRAGIDYSKWDNLEDSD</sequence>
<feature type="domain" description="RING-CH-type" evidence="7">
    <location>
        <begin position="77"/>
        <end position="158"/>
    </location>
</feature>
<gene>
    <name evidence="8" type="ORF">PECAL_6P12720</name>
</gene>
<feature type="compositionally biased region" description="Pro residues" evidence="5">
    <location>
        <begin position="498"/>
        <end position="510"/>
    </location>
</feature>
<dbReference type="AlphaFoldDB" id="A0A8J2T0D5"/>
<evidence type="ECO:0000313" key="9">
    <source>
        <dbReference type="Proteomes" id="UP000789595"/>
    </source>
</evidence>
<dbReference type="InterPro" id="IPR013083">
    <property type="entry name" value="Znf_RING/FYVE/PHD"/>
</dbReference>
<proteinExistence type="predicted"/>
<dbReference type="InterPro" id="IPR011016">
    <property type="entry name" value="Znf_RING-CH"/>
</dbReference>
<feature type="region of interest" description="Disordered" evidence="5">
    <location>
        <begin position="485"/>
        <end position="528"/>
    </location>
</feature>
<dbReference type="Gene3D" id="3.30.40.10">
    <property type="entry name" value="Zinc/RING finger domain, C3HC4 (zinc finger)"/>
    <property type="match status" value="1"/>
</dbReference>
<protein>
    <recommendedName>
        <fullName evidence="10">MYND-type domain-containing protein</fullName>
    </recommendedName>
</protein>
<keyword evidence="2 4" id="KW-0863">Zinc-finger</keyword>
<keyword evidence="9" id="KW-1185">Reference proteome</keyword>
<comment type="caution">
    <text evidence="8">The sequence shown here is derived from an EMBL/GenBank/DDBJ whole genome shotgun (WGS) entry which is preliminary data.</text>
</comment>
<evidence type="ECO:0000259" key="6">
    <source>
        <dbReference type="PROSITE" id="PS50865"/>
    </source>
</evidence>
<dbReference type="InterPro" id="IPR002893">
    <property type="entry name" value="Znf_MYND"/>
</dbReference>
<reference evidence="8" key="1">
    <citation type="submission" date="2021-11" db="EMBL/GenBank/DDBJ databases">
        <authorList>
            <consortium name="Genoscope - CEA"/>
            <person name="William W."/>
        </authorList>
    </citation>
    <scope>NUCLEOTIDE SEQUENCE</scope>
</reference>
<feature type="compositionally biased region" description="Basic and acidic residues" evidence="5">
    <location>
        <begin position="519"/>
        <end position="528"/>
    </location>
</feature>
<dbReference type="OrthoDB" id="5945798at2759"/>
<dbReference type="SUPFAM" id="SSF144232">
    <property type="entry name" value="HIT/MYND zinc finger-like"/>
    <property type="match status" value="1"/>
</dbReference>
<name>A0A8J2T0D5_9STRA</name>
<evidence type="ECO:0000313" key="8">
    <source>
        <dbReference type="EMBL" id="CAH0379645.1"/>
    </source>
</evidence>
<dbReference type="Gene3D" id="1.25.40.10">
    <property type="entry name" value="Tetratricopeptide repeat domain"/>
    <property type="match status" value="1"/>
</dbReference>
<dbReference type="Proteomes" id="UP000789595">
    <property type="component" value="Unassembled WGS sequence"/>
</dbReference>